<organism evidence="4 5">
    <name type="scientific">Nonomuraea fuscirosea</name>
    <dbReference type="NCBI Taxonomy" id="1291556"/>
    <lineage>
        <taxon>Bacteria</taxon>
        <taxon>Bacillati</taxon>
        <taxon>Actinomycetota</taxon>
        <taxon>Actinomycetes</taxon>
        <taxon>Streptosporangiales</taxon>
        <taxon>Streptosporangiaceae</taxon>
        <taxon>Nonomuraea</taxon>
    </lineage>
</organism>
<dbReference type="Gene3D" id="3.30.360.10">
    <property type="entry name" value="Dihydrodipicolinate Reductase, domain 2"/>
    <property type="match status" value="1"/>
</dbReference>
<protein>
    <submittedName>
        <fullName evidence="4">Oxidoreductase family protein</fullName>
    </submittedName>
</protein>
<evidence type="ECO:0000313" key="5">
    <source>
        <dbReference type="Proteomes" id="UP000238312"/>
    </source>
</evidence>
<dbReference type="SUPFAM" id="SSF55347">
    <property type="entry name" value="Glyceraldehyde-3-phosphate dehydrogenase-like, C-terminal domain"/>
    <property type="match status" value="1"/>
</dbReference>
<reference evidence="4 5" key="1">
    <citation type="submission" date="2018-03" db="EMBL/GenBank/DDBJ databases">
        <title>Genomic Encyclopedia of Type Strains, Phase III (KMG-III): the genomes of soil and plant-associated and newly described type strains.</title>
        <authorList>
            <person name="Whitman W."/>
        </authorList>
    </citation>
    <scope>NUCLEOTIDE SEQUENCE [LARGE SCALE GENOMIC DNA]</scope>
    <source>
        <strain evidence="4 5">CGMCC 4.7104</strain>
    </source>
</reference>
<feature type="domain" description="Gfo/Idh/MocA-like oxidoreductase N-terminal" evidence="2">
    <location>
        <begin position="3"/>
        <end position="128"/>
    </location>
</feature>
<evidence type="ECO:0000313" key="4">
    <source>
        <dbReference type="EMBL" id="PRX63042.1"/>
    </source>
</evidence>
<gene>
    <name evidence="4" type="ORF">B0I32_11132</name>
</gene>
<evidence type="ECO:0000259" key="3">
    <source>
        <dbReference type="Pfam" id="PF02894"/>
    </source>
</evidence>
<dbReference type="PANTHER" id="PTHR43377:SF2">
    <property type="entry name" value="BINDING ROSSMANN FOLD OXIDOREDUCTASE, PUTATIVE (AFU_ORTHOLOGUE AFUA_4G00560)-RELATED"/>
    <property type="match status" value="1"/>
</dbReference>
<keyword evidence="5" id="KW-1185">Reference proteome</keyword>
<feature type="domain" description="Gfo/Idh/MocA-like oxidoreductase C-terminal" evidence="3">
    <location>
        <begin position="140"/>
        <end position="417"/>
    </location>
</feature>
<dbReference type="AlphaFoldDB" id="A0A2T0MVR5"/>
<dbReference type="SUPFAM" id="SSF51735">
    <property type="entry name" value="NAD(P)-binding Rossmann-fold domains"/>
    <property type="match status" value="1"/>
</dbReference>
<dbReference type="PANTHER" id="PTHR43377">
    <property type="entry name" value="BILIVERDIN REDUCTASE A"/>
    <property type="match status" value="1"/>
</dbReference>
<dbReference type="RefSeq" id="WP_106243696.1">
    <property type="nucleotide sequence ID" value="NZ_PVNG01000011.1"/>
</dbReference>
<dbReference type="InterPro" id="IPR000683">
    <property type="entry name" value="Gfo/Idh/MocA-like_OxRdtase_N"/>
</dbReference>
<evidence type="ECO:0000259" key="2">
    <source>
        <dbReference type="Pfam" id="PF01408"/>
    </source>
</evidence>
<dbReference type="Proteomes" id="UP000238312">
    <property type="component" value="Unassembled WGS sequence"/>
</dbReference>
<accession>A0A2T0MVR5</accession>
<dbReference type="Pfam" id="PF02894">
    <property type="entry name" value="GFO_IDH_MocA_C"/>
    <property type="match status" value="1"/>
</dbReference>
<dbReference type="Pfam" id="PF01408">
    <property type="entry name" value="GFO_IDH_MocA"/>
    <property type="match status" value="1"/>
</dbReference>
<dbReference type="Gene3D" id="3.40.50.720">
    <property type="entry name" value="NAD(P)-binding Rossmann-like Domain"/>
    <property type="match status" value="1"/>
</dbReference>
<dbReference type="GO" id="GO:0000166">
    <property type="term" value="F:nucleotide binding"/>
    <property type="evidence" value="ECO:0007669"/>
    <property type="project" value="InterPro"/>
</dbReference>
<name>A0A2T0MVR5_9ACTN</name>
<dbReference type="EMBL" id="PVNG01000011">
    <property type="protein sequence ID" value="PRX63042.1"/>
    <property type="molecule type" value="Genomic_DNA"/>
</dbReference>
<dbReference type="InterPro" id="IPR036291">
    <property type="entry name" value="NAD(P)-bd_dom_sf"/>
</dbReference>
<comment type="caution">
    <text evidence="4">The sequence shown here is derived from an EMBL/GenBank/DDBJ whole genome shotgun (WGS) entry which is preliminary data.</text>
</comment>
<dbReference type="InterPro" id="IPR004104">
    <property type="entry name" value="Gfo/Idh/MocA-like_OxRdtase_C"/>
</dbReference>
<dbReference type="InterPro" id="IPR051450">
    <property type="entry name" value="Gfo/Idh/MocA_Oxidoreductases"/>
</dbReference>
<dbReference type="OrthoDB" id="103047at2"/>
<proteinExistence type="inferred from homology"/>
<comment type="similarity">
    <text evidence="1">Belongs to the Gfo/Idh/MocA family.</text>
</comment>
<evidence type="ECO:0000256" key="1">
    <source>
        <dbReference type="ARBA" id="ARBA00010928"/>
    </source>
</evidence>
<sequence>MKRYVVCGLSNRGLASFVLPLLDHGDTVAGVVDPDRARVESFNDSVLPEGHERLPWYAPDDFDRMVDELAPDTVIVASPDHTHAGYIVAALARDLDVISEKPMVTTAADAVRVLNAERDSKGSVLVTHNMRYIPRHRQIKRLIQDGRLGRITHVALDYHVDVRHGGSYFQRWNRVRALSGGLSVHKGCHHLDLVSWWIDAAPEQVFAYGALNYYGPGSPHRPRDAAGVPYTGADLYERDPYYRAQAGSGAFAFAEPGGVRTGLYGLAYEHQYPTDTYLYDDEIDIEDTYSALVRYDSGASLAYSLDFSSPWEGYRVLISGTHGQIESRHGRTPDGTPLPGSDTFTFSPLFGEPETIEVIVREGGHEGADPLQRSDLFGEPAPESLRDNLLADARQGALAVATGEAIWRSAVEARPIDIAELLAQS</sequence>